<keyword evidence="5" id="KW-0190">Covalent protein-DNA linkage</keyword>
<name>A0ABS8H524_9SPHN</name>
<dbReference type="RefSeq" id="WP_062734237.1">
    <property type="nucleotide sequence ID" value="NZ_JAJGNP010000011.1"/>
</dbReference>
<dbReference type="EC" id="3.4.-.-" evidence="8"/>
<evidence type="ECO:0000256" key="1">
    <source>
        <dbReference type="ARBA" id="ARBA00008136"/>
    </source>
</evidence>
<organism evidence="9 10">
    <name type="scientific">Sphingobium soli</name>
    <dbReference type="NCBI Taxonomy" id="1591116"/>
    <lineage>
        <taxon>Bacteria</taxon>
        <taxon>Pseudomonadati</taxon>
        <taxon>Pseudomonadota</taxon>
        <taxon>Alphaproteobacteria</taxon>
        <taxon>Sphingomonadales</taxon>
        <taxon>Sphingomonadaceae</taxon>
        <taxon>Sphingobium</taxon>
    </lineage>
</organism>
<keyword evidence="4 8" id="KW-0378">Hydrolase</keyword>
<keyword evidence="7" id="KW-0456">Lyase</keyword>
<dbReference type="EMBL" id="JAJGNP010000011">
    <property type="protein sequence ID" value="MCC4233639.1"/>
    <property type="molecule type" value="Genomic_DNA"/>
</dbReference>
<evidence type="ECO:0000256" key="2">
    <source>
        <dbReference type="ARBA" id="ARBA00022670"/>
    </source>
</evidence>
<keyword evidence="6" id="KW-0238">DNA-binding</keyword>
<accession>A0ABS8H524</accession>
<sequence length="220" mass="24823">MEEHPICNLFTVRKSAAEVAAHFGVTLPVAQFNAPDEVYPGYPGMVVREQGGERVLQSMTWGWPVRLKTMKPESKPKPVNNIADLKKPFWIGAARKPEFRCLIPVTHFAEAEGPKGAKTRTWFSLRDGAVFAWAGLWRDSAEWGPVFSGAMTDCNDAIRPVHDRMPVLLHEDEYEKWLRGSFEDIIGFQNRCFPDDLIVMERTTEAWNKAKPAPSAPSLL</sequence>
<evidence type="ECO:0000256" key="3">
    <source>
        <dbReference type="ARBA" id="ARBA00022763"/>
    </source>
</evidence>
<dbReference type="InterPro" id="IPR003738">
    <property type="entry name" value="SRAP"/>
</dbReference>
<protein>
    <recommendedName>
        <fullName evidence="8">Abasic site processing protein</fullName>
        <ecNumber evidence="8">3.4.-.-</ecNumber>
    </recommendedName>
</protein>
<dbReference type="Proteomes" id="UP001198830">
    <property type="component" value="Unassembled WGS sequence"/>
</dbReference>
<dbReference type="SUPFAM" id="SSF143081">
    <property type="entry name" value="BB1717-like"/>
    <property type="match status" value="1"/>
</dbReference>
<dbReference type="Gene3D" id="3.90.1680.10">
    <property type="entry name" value="SOS response associated peptidase-like"/>
    <property type="match status" value="1"/>
</dbReference>
<evidence type="ECO:0000313" key="9">
    <source>
        <dbReference type="EMBL" id="MCC4233639.1"/>
    </source>
</evidence>
<reference evidence="9 10" key="1">
    <citation type="submission" date="2021-10" db="EMBL/GenBank/DDBJ databases">
        <title>The diversity and Nitrogen Metabolism of Culturable Nitrate-Utilizing Bacteria Within the Oxygen Minimum Zone of the Changjiang (Yangtze River)Estuary.</title>
        <authorList>
            <person name="Zhang D."/>
            <person name="Zheng J."/>
            <person name="Liu S."/>
            <person name="He W."/>
        </authorList>
    </citation>
    <scope>NUCLEOTIDE SEQUENCE [LARGE SCALE GENOMIC DNA]</scope>
    <source>
        <strain evidence="9 10">FXH275-2</strain>
    </source>
</reference>
<evidence type="ECO:0000256" key="5">
    <source>
        <dbReference type="ARBA" id="ARBA00023124"/>
    </source>
</evidence>
<keyword evidence="10" id="KW-1185">Reference proteome</keyword>
<dbReference type="Pfam" id="PF02586">
    <property type="entry name" value="SRAP"/>
    <property type="match status" value="1"/>
</dbReference>
<keyword evidence="2 8" id="KW-0645">Protease</keyword>
<proteinExistence type="inferred from homology"/>
<evidence type="ECO:0000313" key="10">
    <source>
        <dbReference type="Proteomes" id="UP001198830"/>
    </source>
</evidence>
<dbReference type="PANTHER" id="PTHR13604:SF0">
    <property type="entry name" value="ABASIC SITE PROCESSING PROTEIN HMCES"/>
    <property type="match status" value="1"/>
</dbReference>
<evidence type="ECO:0000256" key="8">
    <source>
        <dbReference type="RuleBase" id="RU364100"/>
    </source>
</evidence>
<dbReference type="PANTHER" id="PTHR13604">
    <property type="entry name" value="DC12-RELATED"/>
    <property type="match status" value="1"/>
</dbReference>
<dbReference type="InterPro" id="IPR036590">
    <property type="entry name" value="SRAP-like"/>
</dbReference>
<evidence type="ECO:0000256" key="7">
    <source>
        <dbReference type="ARBA" id="ARBA00023239"/>
    </source>
</evidence>
<comment type="similarity">
    <text evidence="1 8">Belongs to the SOS response-associated peptidase family.</text>
</comment>
<evidence type="ECO:0000256" key="4">
    <source>
        <dbReference type="ARBA" id="ARBA00022801"/>
    </source>
</evidence>
<keyword evidence="3" id="KW-0227">DNA damage</keyword>
<gene>
    <name evidence="9" type="ORF">LL253_13175</name>
</gene>
<evidence type="ECO:0000256" key="6">
    <source>
        <dbReference type="ARBA" id="ARBA00023125"/>
    </source>
</evidence>
<comment type="caution">
    <text evidence="9">The sequence shown here is derived from an EMBL/GenBank/DDBJ whole genome shotgun (WGS) entry which is preliminary data.</text>
</comment>